<organism evidence="1 2">
    <name type="scientific">Tritrichomonas musculus</name>
    <dbReference type="NCBI Taxonomy" id="1915356"/>
    <lineage>
        <taxon>Eukaryota</taxon>
        <taxon>Metamonada</taxon>
        <taxon>Parabasalia</taxon>
        <taxon>Tritrichomonadida</taxon>
        <taxon>Tritrichomonadidae</taxon>
        <taxon>Tritrichomonas</taxon>
    </lineage>
</organism>
<gene>
    <name evidence="1" type="ORF">M9Y10_011625</name>
</gene>
<keyword evidence="2" id="KW-1185">Reference proteome</keyword>
<protein>
    <submittedName>
        <fullName evidence="1">Uncharacterized protein</fullName>
    </submittedName>
</protein>
<name>A0ABR2IJY2_9EUKA</name>
<reference evidence="1 2" key="1">
    <citation type="submission" date="2024-04" db="EMBL/GenBank/DDBJ databases">
        <title>Tritrichomonas musculus Genome.</title>
        <authorList>
            <person name="Alves-Ferreira E."/>
            <person name="Grigg M."/>
            <person name="Lorenzi H."/>
            <person name="Galac M."/>
        </authorList>
    </citation>
    <scope>NUCLEOTIDE SEQUENCE [LARGE SCALE GENOMIC DNA]</scope>
    <source>
        <strain evidence="1 2">EAF2021</strain>
    </source>
</reference>
<evidence type="ECO:0000313" key="2">
    <source>
        <dbReference type="Proteomes" id="UP001470230"/>
    </source>
</evidence>
<evidence type="ECO:0000313" key="1">
    <source>
        <dbReference type="EMBL" id="KAK8863932.1"/>
    </source>
</evidence>
<dbReference type="EMBL" id="JAPFFF010000017">
    <property type="protein sequence ID" value="KAK8863932.1"/>
    <property type="molecule type" value="Genomic_DNA"/>
</dbReference>
<accession>A0ABR2IJY2</accession>
<sequence length="122" mass="14616">MIGNFKISTNNRLALLVNHIMDRIQRADQTSIANQCANMKNTTKRAQEKVQRFPKHLDRYTNNNCNCSRSQYYSTLYGVSIPCIHQILNDKWQEKDIMKMRRNHLILLKIFFYKNQNFMMIQ</sequence>
<proteinExistence type="predicted"/>
<comment type="caution">
    <text evidence="1">The sequence shown here is derived from an EMBL/GenBank/DDBJ whole genome shotgun (WGS) entry which is preliminary data.</text>
</comment>
<dbReference type="Proteomes" id="UP001470230">
    <property type="component" value="Unassembled WGS sequence"/>
</dbReference>